<evidence type="ECO:0000313" key="3">
    <source>
        <dbReference type="Proteomes" id="UP000239203"/>
    </source>
</evidence>
<dbReference type="Pfam" id="PF19054">
    <property type="entry name" value="DUF5753"/>
    <property type="match status" value="1"/>
</dbReference>
<organism evidence="2 3">
    <name type="scientific">Actinokineospora auranticolor</name>
    <dbReference type="NCBI Taxonomy" id="155976"/>
    <lineage>
        <taxon>Bacteria</taxon>
        <taxon>Bacillati</taxon>
        <taxon>Actinomycetota</taxon>
        <taxon>Actinomycetes</taxon>
        <taxon>Pseudonocardiales</taxon>
        <taxon>Pseudonocardiaceae</taxon>
        <taxon>Actinokineospora</taxon>
    </lineage>
</organism>
<dbReference type="GO" id="GO:0003677">
    <property type="term" value="F:DNA binding"/>
    <property type="evidence" value="ECO:0007669"/>
    <property type="project" value="InterPro"/>
</dbReference>
<protein>
    <submittedName>
        <fullName evidence="2">Helix-turn-helix protein</fullName>
    </submittedName>
</protein>
<dbReference type="SMART" id="SM00530">
    <property type="entry name" value="HTH_XRE"/>
    <property type="match status" value="1"/>
</dbReference>
<dbReference type="Proteomes" id="UP000239203">
    <property type="component" value="Unassembled WGS sequence"/>
</dbReference>
<feature type="domain" description="HTH cro/C1-type" evidence="1">
    <location>
        <begin position="19"/>
        <end position="73"/>
    </location>
</feature>
<dbReference type="InterPro" id="IPR043917">
    <property type="entry name" value="DUF5753"/>
</dbReference>
<keyword evidence="3" id="KW-1185">Reference proteome</keyword>
<dbReference type="AlphaFoldDB" id="A0A2S6GMS6"/>
<proteinExistence type="predicted"/>
<dbReference type="Gene3D" id="1.10.260.40">
    <property type="entry name" value="lambda repressor-like DNA-binding domains"/>
    <property type="match status" value="1"/>
</dbReference>
<evidence type="ECO:0000259" key="1">
    <source>
        <dbReference type="PROSITE" id="PS50943"/>
    </source>
</evidence>
<comment type="caution">
    <text evidence="2">The sequence shown here is derived from an EMBL/GenBank/DDBJ whole genome shotgun (WGS) entry which is preliminary data.</text>
</comment>
<dbReference type="Pfam" id="PF13560">
    <property type="entry name" value="HTH_31"/>
    <property type="match status" value="1"/>
</dbReference>
<dbReference type="RefSeq" id="WP_104480498.1">
    <property type="nucleotide sequence ID" value="NZ_CP154825.1"/>
</dbReference>
<gene>
    <name evidence="2" type="ORF">CLV40_110246</name>
</gene>
<dbReference type="EMBL" id="PTIX01000010">
    <property type="protein sequence ID" value="PPK66542.1"/>
    <property type="molecule type" value="Genomic_DNA"/>
</dbReference>
<name>A0A2S6GMS6_9PSEU</name>
<dbReference type="OrthoDB" id="3458445at2"/>
<dbReference type="CDD" id="cd00093">
    <property type="entry name" value="HTH_XRE"/>
    <property type="match status" value="1"/>
</dbReference>
<dbReference type="InterPro" id="IPR001387">
    <property type="entry name" value="Cro/C1-type_HTH"/>
</dbReference>
<accession>A0A2S6GMS6</accession>
<sequence length="284" mass="31885">MPQKKQPPTVRLRRLAAELRRLRAQADLSWEAVHERTAINKTTLYRIEKAQARPQKRTLLTLLSLYEAPKDEHDYLVDLLKDASKQGWLQPYHSDLPEEYTAYISFENEAACVRNYEASFIPGLLQGEDYARAVITGVLPGATDEEIENHVRARMGRQAVLTKDKPLKFWAVIDEAALHRDVGGPEVMRAQLLSLVKAAKAPNITLQIIPFGAGAHPGMSGQFVRLEFADAMDTDLIYIESMAGELFLESEADISRYRSIFDHLVAMALSPKESVSLLIEEAQG</sequence>
<evidence type="ECO:0000313" key="2">
    <source>
        <dbReference type="EMBL" id="PPK66542.1"/>
    </source>
</evidence>
<dbReference type="SUPFAM" id="SSF47413">
    <property type="entry name" value="lambda repressor-like DNA-binding domains"/>
    <property type="match status" value="1"/>
</dbReference>
<dbReference type="PROSITE" id="PS50943">
    <property type="entry name" value="HTH_CROC1"/>
    <property type="match status" value="1"/>
</dbReference>
<dbReference type="InterPro" id="IPR010982">
    <property type="entry name" value="Lambda_DNA-bd_dom_sf"/>
</dbReference>
<reference evidence="2 3" key="1">
    <citation type="submission" date="2018-02" db="EMBL/GenBank/DDBJ databases">
        <title>Genomic Encyclopedia of Archaeal and Bacterial Type Strains, Phase II (KMG-II): from individual species to whole genera.</title>
        <authorList>
            <person name="Goeker M."/>
        </authorList>
    </citation>
    <scope>NUCLEOTIDE SEQUENCE [LARGE SCALE GENOMIC DNA]</scope>
    <source>
        <strain evidence="2 3">YU 961-1</strain>
    </source>
</reference>